<dbReference type="Gene3D" id="1.10.10.10">
    <property type="entry name" value="Winged helix-like DNA-binding domain superfamily/Winged helix DNA-binding domain"/>
    <property type="match status" value="1"/>
</dbReference>
<dbReference type="SUPFAM" id="SSF53850">
    <property type="entry name" value="Periplasmic binding protein-like II"/>
    <property type="match status" value="1"/>
</dbReference>
<proteinExistence type="inferred from homology"/>
<comment type="similarity">
    <text evidence="1">Belongs to the LysR transcriptional regulatory family.</text>
</comment>
<evidence type="ECO:0000313" key="7">
    <source>
        <dbReference type="EMBL" id="MCV2866591.1"/>
    </source>
</evidence>
<keyword evidence="2" id="KW-0805">Transcription regulation</keyword>
<protein>
    <submittedName>
        <fullName evidence="7">LysR family transcriptional regulator</fullName>
    </submittedName>
</protein>
<feature type="region of interest" description="Disordered" evidence="5">
    <location>
        <begin position="291"/>
        <end position="317"/>
    </location>
</feature>
<keyword evidence="4" id="KW-0804">Transcription</keyword>
<accession>A0ABT2Z693</accession>
<dbReference type="PANTHER" id="PTHR30537:SF26">
    <property type="entry name" value="GLYCINE CLEAVAGE SYSTEM TRANSCRIPTIONAL ACTIVATOR"/>
    <property type="match status" value="1"/>
</dbReference>
<comment type="caution">
    <text evidence="7">The sequence shown here is derived from an EMBL/GenBank/DDBJ whole genome shotgun (WGS) entry which is preliminary data.</text>
</comment>
<evidence type="ECO:0000256" key="4">
    <source>
        <dbReference type="ARBA" id="ARBA00023163"/>
    </source>
</evidence>
<organism evidence="7 8">
    <name type="scientific">Albidovulum sediminicola</name>
    <dbReference type="NCBI Taxonomy" id="2984331"/>
    <lineage>
        <taxon>Bacteria</taxon>
        <taxon>Pseudomonadati</taxon>
        <taxon>Pseudomonadota</taxon>
        <taxon>Alphaproteobacteria</taxon>
        <taxon>Rhodobacterales</taxon>
        <taxon>Paracoccaceae</taxon>
        <taxon>Albidovulum</taxon>
    </lineage>
</organism>
<evidence type="ECO:0000256" key="2">
    <source>
        <dbReference type="ARBA" id="ARBA00023015"/>
    </source>
</evidence>
<dbReference type="Proteomes" id="UP001652503">
    <property type="component" value="Unassembled WGS sequence"/>
</dbReference>
<dbReference type="Pfam" id="PF03466">
    <property type="entry name" value="LysR_substrate"/>
    <property type="match status" value="1"/>
</dbReference>
<dbReference type="InterPro" id="IPR000847">
    <property type="entry name" value="LysR_HTH_N"/>
</dbReference>
<keyword evidence="3" id="KW-0238">DNA-binding</keyword>
<keyword evidence="8" id="KW-1185">Reference proteome</keyword>
<sequence>MDWTSLPPLNSLRAFTAVAETRSYTLAAGRLNVTQAAVSQQVRALEKRLGVALVSRLGRGIELTDAGARLARDLATGFDIMRAGVERLAEAAAHRPVQITTSPAFAVEWLLPRLSEFQEAHPEVTLMINPTSEVMELRPGGIDVAIRYCDSRRSGPEIDAVLITDMIVIGAPSVVGGRDLPDPARLVDLPWLQELGTNEVADWLARHGVVPEQPPTVNHMPGNLIMSAVRRGDGITYTARAFFLDDLAQGQVVELASEPLFGVYHLDLQARDQRPDVRAFVRWLRSKAQTVSAARPAGQKGQAPGCGSGGPDPRSVSRSFSIARDVVASSAPGKPARGRAEVVFGPFTAVSDAGS</sequence>
<evidence type="ECO:0000256" key="3">
    <source>
        <dbReference type="ARBA" id="ARBA00023125"/>
    </source>
</evidence>
<dbReference type="InterPro" id="IPR036388">
    <property type="entry name" value="WH-like_DNA-bd_sf"/>
</dbReference>
<dbReference type="RefSeq" id="WP_263723127.1">
    <property type="nucleotide sequence ID" value="NZ_JAOWLA010000021.1"/>
</dbReference>
<evidence type="ECO:0000259" key="6">
    <source>
        <dbReference type="PROSITE" id="PS50931"/>
    </source>
</evidence>
<evidence type="ECO:0000256" key="1">
    <source>
        <dbReference type="ARBA" id="ARBA00009437"/>
    </source>
</evidence>
<dbReference type="InterPro" id="IPR058163">
    <property type="entry name" value="LysR-type_TF_proteobact-type"/>
</dbReference>
<dbReference type="EMBL" id="JAOWLA010000021">
    <property type="protein sequence ID" value="MCV2866591.1"/>
    <property type="molecule type" value="Genomic_DNA"/>
</dbReference>
<evidence type="ECO:0000256" key="5">
    <source>
        <dbReference type="SAM" id="MobiDB-lite"/>
    </source>
</evidence>
<dbReference type="PROSITE" id="PS50931">
    <property type="entry name" value="HTH_LYSR"/>
    <property type="match status" value="1"/>
</dbReference>
<dbReference type="SUPFAM" id="SSF46785">
    <property type="entry name" value="Winged helix' DNA-binding domain"/>
    <property type="match status" value="1"/>
</dbReference>
<reference evidence="7 8" key="1">
    <citation type="submission" date="2022-10" db="EMBL/GenBank/DDBJ databases">
        <title>Defluviimonas sp. nov., isolated from ocean surface water.</title>
        <authorList>
            <person name="He W."/>
            <person name="Wang L."/>
            <person name="Zhang D.-F."/>
        </authorList>
    </citation>
    <scope>NUCLEOTIDE SEQUENCE [LARGE SCALE GENOMIC DNA]</scope>
    <source>
        <strain evidence="7 8">WL0075</strain>
    </source>
</reference>
<dbReference type="InterPro" id="IPR005119">
    <property type="entry name" value="LysR_subst-bd"/>
</dbReference>
<dbReference type="Gene3D" id="3.40.190.10">
    <property type="entry name" value="Periplasmic binding protein-like II"/>
    <property type="match status" value="2"/>
</dbReference>
<dbReference type="PANTHER" id="PTHR30537">
    <property type="entry name" value="HTH-TYPE TRANSCRIPTIONAL REGULATOR"/>
    <property type="match status" value="1"/>
</dbReference>
<name>A0ABT2Z693_9RHOB</name>
<dbReference type="InterPro" id="IPR036390">
    <property type="entry name" value="WH_DNA-bd_sf"/>
</dbReference>
<feature type="domain" description="HTH lysR-type" evidence="6">
    <location>
        <begin position="7"/>
        <end position="64"/>
    </location>
</feature>
<gene>
    <name evidence="7" type="ORF">OE647_17905</name>
</gene>
<evidence type="ECO:0000313" key="8">
    <source>
        <dbReference type="Proteomes" id="UP001652503"/>
    </source>
</evidence>
<dbReference type="PRINTS" id="PR00039">
    <property type="entry name" value="HTHLYSR"/>
</dbReference>
<dbReference type="Pfam" id="PF00126">
    <property type="entry name" value="HTH_1"/>
    <property type="match status" value="1"/>
</dbReference>